<dbReference type="Pfam" id="PF03618">
    <property type="entry name" value="Kinase-PPPase"/>
    <property type="match status" value="1"/>
</dbReference>
<organism evidence="6 7">
    <name type="scientific">PS1 clade bacterium</name>
    <dbReference type="NCBI Taxonomy" id="2175152"/>
    <lineage>
        <taxon>Bacteria</taxon>
        <taxon>Pseudomonadati</taxon>
        <taxon>Pseudomonadota</taxon>
        <taxon>Alphaproteobacteria</taxon>
        <taxon>PS1 clade</taxon>
    </lineage>
</organism>
<keyword evidence="2 5" id="KW-0808">Transferase</keyword>
<proteinExistence type="inferred from homology"/>
<evidence type="ECO:0000256" key="3">
    <source>
        <dbReference type="ARBA" id="ARBA00022741"/>
    </source>
</evidence>
<evidence type="ECO:0000313" key="7">
    <source>
        <dbReference type="Proteomes" id="UP000252132"/>
    </source>
</evidence>
<dbReference type="GO" id="GO:0005524">
    <property type="term" value="F:ATP binding"/>
    <property type="evidence" value="ECO:0007669"/>
    <property type="project" value="InterPro"/>
</dbReference>
<dbReference type="InterPro" id="IPR026565">
    <property type="entry name" value="PPDK_reg"/>
</dbReference>
<dbReference type="Gene3D" id="3.40.50.300">
    <property type="entry name" value="P-loop containing nucleotide triphosphate hydrolases"/>
    <property type="match status" value="1"/>
</dbReference>
<dbReference type="EC" id="2.7.4.27" evidence="5"/>
<keyword evidence="3 5" id="KW-0547">Nucleotide-binding</keyword>
<dbReference type="PANTHER" id="PTHR31756">
    <property type="entry name" value="PYRUVATE, PHOSPHATE DIKINASE REGULATORY PROTEIN 1, CHLOROPLASTIC"/>
    <property type="match status" value="1"/>
</dbReference>
<dbReference type="HAMAP" id="MF_00921">
    <property type="entry name" value="PDRP"/>
    <property type="match status" value="1"/>
</dbReference>
<dbReference type="InterPro" id="IPR005177">
    <property type="entry name" value="Kinase-pyrophosphorylase"/>
</dbReference>
<dbReference type="NCBIfam" id="NF003742">
    <property type="entry name" value="PRK05339.1"/>
    <property type="match status" value="1"/>
</dbReference>
<dbReference type="EMBL" id="QOQF01000001">
    <property type="protein sequence ID" value="RCL78394.1"/>
    <property type="molecule type" value="Genomic_DNA"/>
</dbReference>
<protein>
    <recommendedName>
        <fullName evidence="5">Putative pyruvate, phosphate dikinase regulatory protein</fullName>
        <shortName evidence="5">PPDK regulatory protein</shortName>
        <ecNumber evidence="5">2.7.11.32</ecNumber>
        <ecNumber evidence="5">2.7.4.27</ecNumber>
    </recommendedName>
</protein>
<dbReference type="SUPFAM" id="SSF52540">
    <property type="entry name" value="P-loop containing nucleoside triphosphate hydrolases"/>
    <property type="match status" value="1"/>
</dbReference>
<evidence type="ECO:0000256" key="2">
    <source>
        <dbReference type="ARBA" id="ARBA00022679"/>
    </source>
</evidence>
<evidence type="ECO:0000256" key="5">
    <source>
        <dbReference type="HAMAP-Rule" id="MF_00921"/>
    </source>
</evidence>
<dbReference type="InterPro" id="IPR027417">
    <property type="entry name" value="P-loop_NTPase"/>
</dbReference>
<dbReference type="AlphaFoldDB" id="A0A368E3C1"/>
<name>A0A368E3C1_9PROT</name>
<dbReference type="PANTHER" id="PTHR31756:SF3">
    <property type="entry name" value="PYRUVATE, PHOSPHATE DIKINASE REGULATORY PROTEIN 1, CHLOROPLASTIC"/>
    <property type="match status" value="1"/>
</dbReference>
<dbReference type="GO" id="GO:0043531">
    <property type="term" value="F:ADP binding"/>
    <property type="evidence" value="ECO:0007669"/>
    <property type="project" value="UniProtKB-UniRule"/>
</dbReference>
<comment type="caution">
    <text evidence="6">The sequence shown here is derived from an EMBL/GenBank/DDBJ whole genome shotgun (WGS) entry which is preliminary data.</text>
</comment>
<dbReference type="GO" id="GO:0016776">
    <property type="term" value="F:phosphotransferase activity, phosphate group as acceptor"/>
    <property type="evidence" value="ECO:0007669"/>
    <property type="project" value="UniProtKB-UniRule"/>
</dbReference>
<keyword evidence="4 5" id="KW-0418">Kinase</keyword>
<dbReference type="Proteomes" id="UP000252132">
    <property type="component" value="Unassembled WGS sequence"/>
</dbReference>
<accession>A0A368E3C1</accession>
<evidence type="ECO:0000256" key="1">
    <source>
        <dbReference type="ARBA" id="ARBA00022527"/>
    </source>
</evidence>
<comment type="similarity">
    <text evidence="5">Belongs to the pyruvate, phosphate/water dikinase regulatory protein family. PDRP subfamily.</text>
</comment>
<comment type="function">
    <text evidence="5">Bifunctional serine/threonine kinase and phosphorylase involved in the regulation of the pyruvate, phosphate dikinase (PPDK) by catalyzing its phosphorylation/dephosphorylation.</text>
</comment>
<reference evidence="6 7" key="1">
    <citation type="journal article" date="2018" name="Microbiome">
        <title>Fine metagenomic profile of the Mediterranean stratified and mixed water columns revealed by assembly and recruitment.</title>
        <authorList>
            <person name="Haro-Moreno J.M."/>
            <person name="Lopez-Perez M."/>
            <person name="De La Torre J.R."/>
            <person name="Picazo A."/>
            <person name="Camacho A."/>
            <person name="Rodriguez-Valera F."/>
        </authorList>
    </citation>
    <scope>NUCLEOTIDE SEQUENCE [LARGE SCALE GENOMIC DNA]</scope>
    <source>
        <strain evidence="6">MED-G55</strain>
    </source>
</reference>
<dbReference type="GO" id="GO:0004674">
    <property type="term" value="F:protein serine/threonine kinase activity"/>
    <property type="evidence" value="ECO:0007669"/>
    <property type="project" value="UniProtKB-UniRule"/>
</dbReference>
<evidence type="ECO:0000313" key="6">
    <source>
        <dbReference type="EMBL" id="RCL78394.1"/>
    </source>
</evidence>
<comment type="catalytic activity">
    <reaction evidence="5">
        <text>N(tele)-phospho-L-histidyl/O-phospho-L-threonyl-[pyruvate, phosphate dikinase] + phosphate + H(+) = N(tele)-phospho-L-histidyl/L-threonyl-[pyruvate, phosphate dikinase] + diphosphate</text>
        <dbReference type="Rhea" id="RHEA:43696"/>
        <dbReference type="Rhea" id="RHEA-COMP:10650"/>
        <dbReference type="Rhea" id="RHEA-COMP:10651"/>
        <dbReference type="ChEBI" id="CHEBI:15378"/>
        <dbReference type="ChEBI" id="CHEBI:30013"/>
        <dbReference type="ChEBI" id="CHEBI:33019"/>
        <dbReference type="ChEBI" id="CHEBI:43474"/>
        <dbReference type="ChEBI" id="CHEBI:61977"/>
        <dbReference type="ChEBI" id="CHEBI:83586"/>
        <dbReference type="EC" id="2.7.4.27"/>
    </reaction>
</comment>
<dbReference type="EC" id="2.7.11.32" evidence="5"/>
<sequence length="279" mass="31080">MSEAEKLFHLYLISDSTGETINAVAKAVCARFEGARAIEHSYGLIRSSKQLERALKAVESAPGPVLYSIVQPELSTRLEEACLDFDIPCISVLDPFVTILGSYLGVGLRGQPGRQNPMNKEYFERIAALNYTVSHDDGQNQHDLEEADIVLVGVSRTSKTPTCMYLANRGIRAANVPLVPGVTPTENLMSLTKPLVIGLTASPDRLVQIRKNRLLSLNETGETDYIDPSYVKEETTEARRLFARNNWHVIDVTRRSIEETSAEILNIYQSRNEQEKDSL</sequence>
<keyword evidence="1 5" id="KW-0723">Serine/threonine-protein kinase</keyword>
<feature type="binding site" evidence="5">
    <location>
        <begin position="153"/>
        <end position="160"/>
    </location>
    <ligand>
        <name>ADP</name>
        <dbReference type="ChEBI" id="CHEBI:456216"/>
    </ligand>
</feature>
<gene>
    <name evidence="6" type="ORF">DBW69_00185</name>
</gene>
<comment type="catalytic activity">
    <reaction evidence="5">
        <text>N(tele)-phospho-L-histidyl/L-threonyl-[pyruvate, phosphate dikinase] + ADP = N(tele)-phospho-L-histidyl/O-phospho-L-threonyl-[pyruvate, phosphate dikinase] + AMP + H(+)</text>
        <dbReference type="Rhea" id="RHEA:43692"/>
        <dbReference type="Rhea" id="RHEA-COMP:10650"/>
        <dbReference type="Rhea" id="RHEA-COMP:10651"/>
        <dbReference type="ChEBI" id="CHEBI:15378"/>
        <dbReference type="ChEBI" id="CHEBI:30013"/>
        <dbReference type="ChEBI" id="CHEBI:61977"/>
        <dbReference type="ChEBI" id="CHEBI:83586"/>
        <dbReference type="ChEBI" id="CHEBI:456215"/>
        <dbReference type="ChEBI" id="CHEBI:456216"/>
        <dbReference type="EC" id="2.7.11.32"/>
    </reaction>
</comment>
<evidence type="ECO:0000256" key="4">
    <source>
        <dbReference type="ARBA" id="ARBA00022777"/>
    </source>
</evidence>